<feature type="domain" description="Aminotransferase-like plant mobile" evidence="1">
    <location>
        <begin position="61"/>
        <end position="168"/>
    </location>
</feature>
<accession>W1PUH5</accession>
<keyword evidence="3" id="KW-1185">Reference proteome</keyword>
<protein>
    <recommendedName>
        <fullName evidence="1">Aminotransferase-like plant mobile domain-containing protein</fullName>
    </recommendedName>
</protein>
<dbReference type="PANTHER" id="PTHR46033:SF1">
    <property type="entry name" value="PROTEIN MAIN-LIKE 2"/>
    <property type="match status" value="1"/>
</dbReference>
<proteinExistence type="predicted"/>
<sequence length="192" mass="21619">MVGEGDGWNGEQQWWMGSSRISKSKAIKKGYSLGSRCYLFSLRGWVLLLIQCHIRHLARIGLWEICRIRPCSLDLPLIIELCLRFRSETGTFPFSCGELGPTLDDATHILGVRSEGDPYVCTPLGPEETSIGIFFEIFDGDHPDPSMGSKDALQLSWLKKEFGPQRDQHQAQEGCVIRGRAIATELTNHRTR</sequence>
<dbReference type="Gramene" id="ERN11356">
    <property type="protein sequence ID" value="ERN11356"/>
    <property type="gene ID" value="AMTR_s00024p00253140"/>
</dbReference>
<reference evidence="3" key="1">
    <citation type="journal article" date="2013" name="Science">
        <title>The Amborella genome and the evolution of flowering plants.</title>
        <authorList>
            <consortium name="Amborella Genome Project"/>
        </authorList>
    </citation>
    <scope>NUCLEOTIDE SEQUENCE [LARGE SCALE GENOMIC DNA]</scope>
</reference>
<dbReference type="InterPro" id="IPR044824">
    <property type="entry name" value="MAIN-like"/>
</dbReference>
<dbReference type="InterPro" id="IPR019557">
    <property type="entry name" value="AminoTfrase-like_pln_mobile"/>
</dbReference>
<gene>
    <name evidence="2" type="ORF">AMTR_s00024p00253140</name>
</gene>
<dbReference type="HOGENOM" id="CLU_1416917_0_0_1"/>
<dbReference type="PANTHER" id="PTHR46033">
    <property type="entry name" value="PROTEIN MAIN-LIKE 2"/>
    <property type="match status" value="1"/>
</dbReference>
<evidence type="ECO:0000313" key="2">
    <source>
        <dbReference type="EMBL" id="ERN11356.1"/>
    </source>
</evidence>
<dbReference type="Pfam" id="PF10536">
    <property type="entry name" value="PMD"/>
    <property type="match status" value="1"/>
</dbReference>
<evidence type="ECO:0000313" key="3">
    <source>
        <dbReference type="Proteomes" id="UP000017836"/>
    </source>
</evidence>
<dbReference type="GO" id="GO:0010073">
    <property type="term" value="P:meristem maintenance"/>
    <property type="evidence" value="ECO:0007669"/>
    <property type="project" value="InterPro"/>
</dbReference>
<dbReference type="Proteomes" id="UP000017836">
    <property type="component" value="Unassembled WGS sequence"/>
</dbReference>
<name>W1PUH5_AMBTC</name>
<dbReference type="EMBL" id="KI392710">
    <property type="protein sequence ID" value="ERN11356.1"/>
    <property type="molecule type" value="Genomic_DNA"/>
</dbReference>
<dbReference type="AlphaFoldDB" id="W1PUH5"/>
<organism evidence="2 3">
    <name type="scientific">Amborella trichopoda</name>
    <dbReference type="NCBI Taxonomy" id="13333"/>
    <lineage>
        <taxon>Eukaryota</taxon>
        <taxon>Viridiplantae</taxon>
        <taxon>Streptophyta</taxon>
        <taxon>Embryophyta</taxon>
        <taxon>Tracheophyta</taxon>
        <taxon>Spermatophyta</taxon>
        <taxon>Magnoliopsida</taxon>
        <taxon>Amborellales</taxon>
        <taxon>Amborellaceae</taxon>
        <taxon>Amborella</taxon>
    </lineage>
</organism>
<evidence type="ECO:0000259" key="1">
    <source>
        <dbReference type="Pfam" id="PF10536"/>
    </source>
</evidence>